<keyword evidence="2" id="KW-0413">Isomerase</keyword>
<dbReference type="InterPro" id="IPR013022">
    <property type="entry name" value="Xyl_isomerase-like_TIM-brl"/>
</dbReference>
<dbReference type="KEGG" id="aht:ANTHELSMS3_04963"/>
<evidence type="ECO:0000259" key="1">
    <source>
        <dbReference type="Pfam" id="PF01261"/>
    </source>
</evidence>
<dbReference type="Pfam" id="PF01261">
    <property type="entry name" value="AP_endonuc_2"/>
    <property type="match status" value="1"/>
</dbReference>
<geneLocation type="plasmid" evidence="3">
    <name>psms3-1</name>
</geneLocation>
<accession>A0A222EBJ0</accession>
<organism evidence="2 3">
    <name type="scientific">Antarctobacter heliothermus</name>
    <dbReference type="NCBI Taxonomy" id="74033"/>
    <lineage>
        <taxon>Bacteria</taxon>
        <taxon>Pseudomonadati</taxon>
        <taxon>Pseudomonadota</taxon>
        <taxon>Alphaproteobacteria</taxon>
        <taxon>Rhodobacterales</taxon>
        <taxon>Roseobacteraceae</taxon>
        <taxon>Antarctobacter</taxon>
    </lineage>
</organism>
<dbReference type="OrthoDB" id="127676at2"/>
<keyword evidence="3" id="KW-1185">Reference proteome</keyword>
<dbReference type="InterPro" id="IPR036237">
    <property type="entry name" value="Xyl_isomerase-like_sf"/>
</dbReference>
<dbReference type="PANTHER" id="PTHR12110:SF53">
    <property type="entry name" value="BLR5974 PROTEIN"/>
    <property type="match status" value="1"/>
</dbReference>
<dbReference type="PANTHER" id="PTHR12110">
    <property type="entry name" value="HYDROXYPYRUVATE ISOMERASE"/>
    <property type="match status" value="1"/>
</dbReference>
<evidence type="ECO:0000313" key="2">
    <source>
        <dbReference type="EMBL" id="ASP23351.1"/>
    </source>
</evidence>
<reference evidence="2 3" key="1">
    <citation type="submission" date="2017-07" db="EMBL/GenBank/DDBJ databases">
        <title>Genome Sequence of Antarctobacter heliothermus Strain SMS3 Isolated from a culture of the Diatom Skeletonema marinoi.</title>
        <authorList>
            <person name="Topel M."/>
            <person name="Pinder M.I.M."/>
            <person name="Johansson O.N."/>
            <person name="Kourtchenko O."/>
            <person name="Godhe A."/>
            <person name="Clarke A.K."/>
        </authorList>
    </citation>
    <scope>NUCLEOTIDE SEQUENCE [LARGE SCALE GENOMIC DNA]</scope>
    <source>
        <strain evidence="2 3">SMS3</strain>
        <plasmid evidence="3">Plasmid psms3-1</plasmid>
    </source>
</reference>
<keyword evidence="2" id="KW-0614">Plasmid</keyword>
<gene>
    <name evidence="2" type="ORF">ANTHELSMS3_04963</name>
</gene>
<dbReference type="GO" id="GO:0016853">
    <property type="term" value="F:isomerase activity"/>
    <property type="evidence" value="ECO:0007669"/>
    <property type="project" value="UniProtKB-KW"/>
</dbReference>
<dbReference type="SUPFAM" id="SSF51658">
    <property type="entry name" value="Xylose isomerase-like"/>
    <property type="match status" value="1"/>
</dbReference>
<protein>
    <submittedName>
        <fullName evidence="2">L-ribulose 3-epimerase</fullName>
        <ecNumber evidence="2">5.1.3.-</ecNumber>
    </submittedName>
</protein>
<dbReference type="InterPro" id="IPR050312">
    <property type="entry name" value="IolE/XylAMocC-like"/>
</dbReference>
<evidence type="ECO:0000313" key="3">
    <source>
        <dbReference type="Proteomes" id="UP000203589"/>
    </source>
</evidence>
<dbReference type="EC" id="5.1.3.-" evidence="2"/>
<dbReference type="Proteomes" id="UP000203589">
    <property type="component" value="Plasmid pSMS3-1"/>
</dbReference>
<feature type="domain" description="Xylose isomerase-like TIM barrel" evidence="1">
    <location>
        <begin position="27"/>
        <end position="264"/>
    </location>
</feature>
<dbReference type="RefSeq" id="WP_094037449.1">
    <property type="nucleotide sequence ID" value="NZ_CP022541.1"/>
</dbReference>
<dbReference type="AlphaFoldDB" id="A0A222EBJ0"/>
<sequence length="279" mass="30615">MTNPASNFAVNLYAYTFKWTAADAMRHLADRGFAGFELMMYPGHLWPSEVDAAARRDIVKVVEDTGTRIVSFNMPNLDLNIAGGSEEVRAYTLDLIEGFLNLAGDVGAPTIVLGPGKANPLFPLPDEVLRGHFFRALDRLLPVAKKNGVKVLIENMPFGWLPDAKSLLSTIEDYGDDDVGIIYDVTNAYFISEDPCEGLRHLQNRLDLVHFSDTGRKAYRHDPVGAGDMDFSIYPPVLAEVGYSELPVLEVVSRQPQIDDEILASAATLAKLGFKAKAA</sequence>
<dbReference type="EMBL" id="CP022541">
    <property type="protein sequence ID" value="ASP23351.1"/>
    <property type="molecule type" value="Genomic_DNA"/>
</dbReference>
<proteinExistence type="predicted"/>
<dbReference type="Gene3D" id="3.20.20.150">
    <property type="entry name" value="Divalent-metal-dependent TIM barrel enzymes"/>
    <property type="match status" value="1"/>
</dbReference>
<name>A0A222EBJ0_9RHOB</name>